<dbReference type="SUPFAM" id="SSF53335">
    <property type="entry name" value="S-adenosyl-L-methionine-dependent methyltransferases"/>
    <property type="match status" value="1"/>
</dbReference>
<keyword evidence="6" id="KW-1185">Reference proteome</keyword>
<feature type="non-terminal residue" evidence="5">
    <location>
        <position position="1"/>
    </location>
</feature>
<dbReference type="GO" id="GO:0005829">
    <property type="term" value="C:cytosol"/>
    <property type="evidence" value="ECO:0007669"/>
    <property type="project" value="TreeGrafter"/>
</dbReference>
<organism evidence="5 6">
    <name type="scientific">Araneus ventricosus</name>
    <name type="common">Orbweaver spider</name>
    <name type="synonym">Epeira ventricosa</name>
    <dbReference type="NCBI Taxonomy" id="182803"/>
    <lineage>
        <taxon>Eukaryota</taxon>
        <taxon>Metazoa</taxon>
        <taxon>Ecdysozoa</taxon>
        <taxon>Arthropoda</taxon>
        <taxon>Chelicerata</taxon>
        <taxon>Arachnida</taxon>
        <taxon>Araneae</taxon>
        <taxon>Araneomorphae</taxon>
        <taxon>Entelegynae</taxon>
        <taxon>Araneoidea</taxon>
        <taxon>Araneidae</taxon>
        <taxon>Araneus</taxon>
    </lineage>
</organism>
<keyword evidence="2" id="KW-0489">Methyltransferase</keyword>
<dbReference type="EMBL" id="BGPR01058897">
    <property type="protein sequence ID" value="GBO34974.1"/>
    <property type="molecule type" value="Genomic_DNA"/>
</dbReference>
<evidence type="ECO:0000256" key="3">
    <source>
        <dbReference type="ARBA" id="ARBA00022679"/>
    </source>
</evidence>
<dbReference type="OrthoDB" id="6416275at2759"/>
<evidence type="ECO:0000313" key="5">
    <source>
        <dbReference type="EMBL" id="GBO34974.1"/>
    </source>
</evidence>
<dbReference type="Gene3D" id="3.40.50.150">
    <property type="entry name" value="Vaccinia Virus protein VP39"/>
    <property type="match status" value="1"/>
</dbReference>
<evidence type="ECO:0000256" key="4">
    <source>
        <dbReference type="ARBA" id="ARBA00022691"/>
    </source>
</evidence>
<evidence type="ECO:0000256" key="2">
    <source>
        <dbReference type="ARBA" id="ARBA00022603"/>
    </source>
</evidence>
<reference evidence="5 6" key="1">
    <citation type="journal article" date="2019" name="Sci. Rep.">
        <title>Orb-weaving spider Araneus ventricosus genome elucidates the spidroin gene catalogue.</title>
        <authorList>
            <person name="Kono N."/>
            <person name="Nakamura H."/>
            <person name="Ohtoshi R."/>
            <person name="Moran D.A.P."/>
            <person name="Shinohara A."/>
            <person name="Yoshida Y."/>
            <person name="Fujiwara M."/>
            <person name="Mori M."/>
            <person name="Tomita M."/>
            <person name="Arakawa K."/>
        </authorList>
    </citation>
    <scope>NUCLEOTIDE SEQUENCE [LARGE SCALE GENOMIC DNA]</scope>
</reference>
<dbReference type="PANTHER" id="PTHR10867:SF17">
    <property type="entry name" value="NICOTINAMIDE N-METHYLTRANSFERASE"/>
    <property type="match status" value="1"/>
</dbReference>
<proteinExistence type="inferred from homology"/>
<dbReference type="AlphaFoldDB" id="A0A4Y2WEB0"/>
<dbReference type="Pfam" id="PF01234">
    <property type="entry name" value="NNMT_PNMT_TEMT"/>
    <property type="match status" value="1"/>
</dbReference>
<accession>A0A4Y2WEB0</accession>
<dbReference type="Proteomes" id="UP000499080">
    <property type="component" value="Unassembled WGS sequence"/>
</dbReference>
<keyword evidence="3" id="KW-0808">Transferase</keyword>
<keyword evidence="4" id="KW-0949">S-adenosyl-L-methionine</keyword>
<sequence>RFEGKKLLEVGSGATVHSIASASAYFPIIVQSDFVEDNLENLKLWHKGQSPLDWSAFLDIVASLEDFKSHRRYIHFNGRQRSISQSASCGKFAVGAGYRAYGVTSIFTQTENNRAYMGCCREMSFCLASSDNSRARDSLCGEMGRSA</sequence>
<name>A0A4Y2WEB0_ARAVE</name>
<protein>
    <submittedName>
        <fullName evidence="5">Uncharacterized protein</fullName>
    </submittedName>
</protein>
<comment type="caution">
    <text evidence="5">The sequence shown here is derived from an EMBL/GenBank/DDBJ whole genome shotgun (WGS) entry which is preliminary data.</text>
</comment>
<dbReference type="PANTHER" id="PTHR10867">
    <property type="entry name" value="NNMT/PNMT/TEMT FAMILY MEMBER"/>
    <property type="match status" value="1"/>
</dbReference>
<dbReference type="InterPro" id="IPR029063">
    <property type="entry name" value="SAM-dependent_MTases_sf"/>
</dbReference>
<evidence type="ECO:0000256" key="1">
    <source>
        <dbReference type="ARBA" id="ARBA00007996"/>
    </source>
</evidence>
<gene>
    <name evidence="5" type="ORF">AVEN_125891_1</name>
</gene>
<dbReference type="PROSITE" id="PS51681">
    <property type="entry name" value="SAM_MT_NNMT_PNMT_TEMT"/>
    <property type="match status" value="1"/>
</dbReference>
<dbReference type="GO" id="GO:0008170">
    <property type="term" value="F:N-methyltransferase activity"/>
    <property type="evidence" value="ECO:0007669"/>
    <property type="project" value="TreeGrafter"/>
</dbReference>
<comment type="similarity">
    <text evidence="1">Belongs to the class I-like SAM-binding methyltransferase superfamily. NNMT/PNMT/TEMT family.</text>
</comment>
<dbReference type="InterPro" id="IPR000940">
    <property type="entry name" value="NNMT_TEMT_trans"/>
</dbReference>
<dbReference type="GO" id="GO:0032259">
    <property type="term" value="P:methylation"/>
    <property type="evidence" value="ECO:0007669"/>
    <property type="project" value="UniProtKB-KW"/>
</dbReference>
<evidence type="ECO:0000313" key="6">
    <source>
        <dbReference type="Proteomes" id="UP000499080"/>
    </source>
</evidence>